<gene>
    <name evidence="1" type="ORF">Prum_022840</name>
</gene>
<proteinExistence type="predicted"/>
<protein>
    <submittedName>
        <fullName evidence="1">Uncharacterized protein</fullName>
    </submittedName>
</protein>
<dbReference type="EMBL" id="BLPG01000001">
    <property type="protein sequence ID" value="GFJ88642.1"/>
    <property type="molecule type" value="Genomic_DNA"/>
</dbReference>
<comment type="caution">
    <text evidence="1">The sequence shown here is derived from an EMBL/GenBank/DDBJ whole genome shotgun (WGS) entry which is preliminary data.</text>
</comment>
<accession>A0A6V8KU85</accession>
<reference evidence="1 2" key="2">
    <citation type="submission" date="2020-03" db="EMBL/GenBank/DDBJ databases">
        <authorList>
            <person name="Ichikawa N."/>
            <person name="Kimura A."/>
            <person name="Kitahashi Y."/>
            <person name="Uohara A."/>
        </authorList>
    </citation>
    <scope>NUCLEOTIDE SEQUENCE [LARGE SCALE GENOMIC DNA]</scope>
    <source>
        <strain evidence="1 2">NBRC 108638</strain>
    </source>
</reference>
<name>A0A6V8KU85_9ACTN</name>
<keyword evidence="2" id="KW-1185">Reference proteome</keyword>
<organism evidence="1 2">
    <name type="scientific">Phytohabitans rumicis</name>
    <dbReference type="NCBI Taxonomy" id="1076125"/>
    <lineage>
        <taxon>Bacteria</taxon>
        <taxon>Bacillati</taxon>
        <taxon>Actinomycetota</taxon>
        <taxon>Actinomycetes</taxon>
        <taxon>Micromonosporales</taxon>
        <taxon>Micromonosporaceae</taxon>
    </lineage>
</organism>
<reference evidence="1 2" key="1">
    <citation type="submission" date="2020-03" db="EMBL/GenBank/DDBJ databases">
        <title>Whole genome shotgun sequence of Phytohabitans rumicis NBRC 108638.</title>
        <authorList>
            <person name="Komaki H."/>
            <person name="Tamura T."/>
        </authorList>
    </citation>
    <scope>NUCLEOTIDE SEQUENCE [LARGE SCALE GENOMIC DNA]</scope>
    <source>
        <strain evidence="1 2">NBRC 108638</strain>
    </source>
</reference>
<dbReference type="AlphaFoldDB" id="A0A6V8KU85"/>
<evidence type="ECO:0000313" key="1">
    <source>
        <dbReference type="EMBL" id="GFJ88642.1"/>
    </source>
</evidence>
<evidence type="ECO:0000313" key="2">
    <source>
        <dbReference type="Proteomes" id="UP000482960"/>
    </source>
</evidence>
<sequence length="97" mass="10627">MLPAPLPISVYDATGAPVSVSARLEVSAPPARIVIGSTRRARTVEVTGWSGPWPVEERWWAMEEASRRARFQIGLPHGWAMLLSLSGGVWVIEAVYD</sequence>
<dbReference type="Proteomes" id="UP000482960">
    <property type="component" value="Unassembled WGS sequence"/>
</dbReference>